<sequence length="175" mass="19057">MTTHDAPVTGAVPGRHRDWIPVTTLSVPTVFMGTSDGVICLDLVAVELAINGVRKGWTLSSDEAAYAADLLFKRGVDYSVIAERVGVSGQTLRKWFPTDETPLCDALSRVRTRSQAAQLNSAVRLGPVRCGTLPGYRRHQRRKEPQCDACRKARTAADRHYRLHGTYVGAPGVAA</sequence>
<protein>
    <recommendedName>
        <fullName evidence="3">HTH psq-type domain-containing protein</fullName>
    </recommendedName>
</protein>
<dbReference type="Proteomes" id="UP000621386">
    <property type="component" value="Unassembled WGS sequence"/>
</dbReference>
<dbReference type="RefSeq" id="WP_201822308.1">
    <property type="nucleotide sequence ID" value="NZ_JAERRH010000010.1"/>
</dbReference>
<evidence type="ECO:0008006" key="3">
    <source>
        <dbReference type="Google" id="ProtNLM"/>
    </source>
</evidence>
<reference evidence="1 2" key="1">
    <citation type="submission" date="2021-01" db="EMBL/GenBank/DDBJ databases">
        <title>WGS of actinomycetes isolated from Thailand.</title>
        <authorList>
            <person name="Thawai C."/>
        </authorList>
    </citation>
    <scope>NUCLEOTIDE SEQUENCE [LARGE SCALE GENOMIC DNA]</scope>
    <source>
        <strain evidence="1 2">CH5-8</strain>
    </source>
</reference>
<comment type="caution">
    <text evidence="1">The sequence shown here is derived from an EMBL/GenBank/DDBJ whole genome shotgun (WGS) entry which is preliminary data.</text>
</comment>
<keyword evidence="2" id="KW-1185">Reference proteome</keyword>
<gene>
    <name evidence="1" type="ORF">JK361_26130</name>
</gene>
<organism evidence="1 2">
    <name type="scientific">Streptomyces musisoli</name>
    <dbReference type="NCBI Taxonomy" id="2802280"/>
    <lineage>
        <taxon>Bacteria</taxon>
        <taxon>Bacillati</taxon>
        <taxon>Actinomycetota</taxon>
        <taxon>Actinomycetes</taxon>
        <taxon>Kitasatosporales</taxon>
        <taxon>Streptomycetaceae</taxon>
        <taxon>Streptomyces</taxon>
    </lineage>
</organism>
<name>A0ABS1P7H0_9ACTN</name>
<evidence type="ECO:0000313" key="1">
    <source>
        <dbReference type="EMBL" id="MBL1108025.1"/>
    </source>
</evidence>
<evidence type="ECO:0000313" key="2">
    <source>
        <dbReference type="Proteomes" id="UP000621386"/>
    </source>
</evidence>
<dbReference type="EMBL" id="JAERRH010000010">
    <property type="protein sequence ID" value="MBL1108025.1"/>
    <property type="molecule type" value="Genomic_DNA"/>
</dbReference>
<proteinExistence type="predicted"/>
<accession>A0ABS1P7H0</accession>